<dbReference type="EMBL" id="JAIFRP010005280">
    <property type="protein sequence ID" value="KAK2574672.1"/>
    <property type="molecule type" value="Genomic_DNA"/>
</dbReference>
<reference evidence="1" key="1">
    <citation type="submission" date="2021-08" db="EMBL/GenBank/DDBJ databases">
        <authorList>
            <person name="Misof B."/>
            <person name="Oliver O."/>
            <person name="Podsiadlowski L."/>
            <person name="Donath A."/>
            <person name="Peters R."/>
            <person name="Mayer C."/>
            <person name="Rust J."/>
            <person name="Gunkel S."/>
            <person name="Lesny P."/>
            <person name="Martin S."/>
            <person name="Oeyen J.P."/>
            <person name="Petersen M."/>
            <person name="Panagiotis P."/>
            <person name="Wilbrandt J."/>
            <person name="Tanja T."/>
        </authorList>
    </citation>
    <scope>NUCLEOTIDE SEQUENCE</scope>
    <source>
        <strain evidence="1">GBR_01_08_01A</strain>
        <tissue evidence="1">Thorax + abdomen</tissue>
    </source>
</reference>
<protein>
    <recommendedName>
        <fullName evidence="3">DUF3850 domain-containing protein</fullName>
    </recommendedName>
</protein>
<accession>A0AAD9R7P8</accession>
<evidence type="ECO:0000313" key="1">
    <source>
        <dbReference type="EMBL" id="KAK2574672.1"/>
    </source>
</evidence>
<name>A0AAD9R7P8_9HYME</name>
<evidence type="ECO:0000313" key="2">
    <source>
        <dbReference type="Proteomes" id="UP001258017"/>
    </source>
</evidence>
<keyword evidence="2" id="KW-1185">Reference proteome</keyword>
<gene>
    <name evidence="1" type="ORF">KPH14_012950</name>
</gene>
<dbReference type="AlphaFoldDB" id="A0AAD9R7P8"/>
<evidence type="ECO:0008006" key="3">
    <source>
        <dbReference type="Google" id="ProtNLM"/>
    </source>
</evidence>
<dbReference type="Proteomes" id="UP001258017">
    <property type="component" value="Unassembled WGS sequence"/>
</dbReference>
<proteinExistence type="predicted"/>
<sequence>MKQIKIKQEFLDYIKQGYKNYEIRKDGDLEGEVELRVVEKQPYIKDRLIVRLKKTNYSAYEIGGISYLPTGKVQNLGNGLYSGIFRIIKEPEGFADVIIFTNEILKLATPPSNLDYEFRSIGHRVLITEDKDIETRPLETIQMIKAFGGYQKQEGVFSLKKINCNVKDCKELAIIIVDKFGGIVNTNMFYTCEKHNEKIEKAFKEYNELMIHNEKEIEKSITEALKKQLDKVKKEMN</sequence>
<comment type="caution">
    <text evidence="1">The sequence shown here is derived from an EMBL/GenBank/DDBJ whole genome shotgun (WGS) entry which is preliminary data.</text>
</comment>
<organism evidence="1 2">
    <name type="scientific">Odynerus spinipes</name>
    <dbReference type="NCBI Taxonomy" id="1348599"/>
    <lineage>
        <taxon>Eukaryota</taxon>
        <taxon>Metazoa</taxon>
        <taxon>Ecdysozoa</taxon>
        <taxon>Arthropoda</taxon>
        <taxon>Hexapoda</taxon>
        <taxon>Insecta</taxon>
        <taxon>Pterygota</taxon>
        <taxon>Neoptera</taxon>
        <taxon>Endopterygota</taxon>
        <taxon>Hymenoptera</taxon>
        <taxon>Apocrita</taxon>
        <taxon>Aculeata</taxon>
        <taxon>Vespoidea</taxon>
        <taxon>Vespidae</taxon>
        <taxon>Eumeninae</taxon>
        <taxon>Odynerus</taxon>
    </lineage>
</organism>
<reference evidence="1" key="2">
    <citation type="journal article" date="2023" name="Commun. Biol.">
        <title>Intrasexual cuticular hydrocarbon dimorphism in a wasp sheds light on hydrocarbon biosynthesis genes in Hymenoptera.</title>
        <authorList>
            <person name="Moris V.C."/>
            <person name="Podsiadlowski L."/>
            <person name="Martin S."/>
            <person name="Oeyen J.P."/>
            <person name="Donath A."/>
            <person name="Petersen M."/>
            <person name="Wilbrandt J."/>
            <person name="Misof B."/>
            <person name="Liedtke D."/>
            <person name="Thamm M."/>
            <person name="Scheiner R."/>
            <person name="Schmitt T."/>
            <person name="Niehuis O."/>
        </authorList>
    </citation>
    <scope>NUCLEOTIDE SEQUENCE</scope>
    <source>
        <strain evidence="1">GBR_01_08_01A</strain>
    </source>
</reference>